<evidence type="ECO:0000313" key="10">
    <source>
        <dbReference type="Proteomes" id="UP001523003"/>
    </source>
</evidence>
<evidence type="ECO:0000256" key="4">
    <source>
        <dbReference type="ARBA" id="ARBA00022840"/>
    </source>
</evidence>
<dbReference type="PANTHER" id="PTHR39560:SF1">
    <property type="entry name" value="PROTEIN ADENYLYLTRANSFERASE FIC-RELATED"/>
    <property type="match status" value="1"/>
</dbReference>
<name>A0ABT0P9J6_9HYPH</name>
<dbReference type="PANTHER" id="PTHR39560">
    <property type="entry name" value="PROTEIN ADENYLYLTRANSFERASE FIC-RELATED"/>
    <property type="match status" value="1"/>
</dbReference>
<dbReference type="EC" id="2.7.7.108" evidence="5"/>
<evidence type="ECO:0000256" key="3">
    <source>
        <dbReference type="ARBA" id="ARBA00022741"/>
    </source>
</evidence>
<feature type="domain" description="Fido" evidence="8">
    <location>
        <begin position="194"/>
        <end position="348"/>
    </location>
</feature>
<keyword evidence="2" id="KW-0548">Nucleotidyltransferase</keyword>
<evidence type="ECO:0000313" key="9">
    <source>
        <dbReference type="EMBL" id="MCL6229827.1"/>
    </source>
</evidence>
<evidence type="ECO:0000256" key="7">
    <source>
        <dbReference type="ARBA" id="ARBA00048696"/>
    </source>
</evidence>
<dbReference type="InterPro" id="IPR036597">
    <property type="entry name" value="Fido-like_dom_sf"/>
</dbReference>
<keyword evidence="4" id="KW-0067">ATP-binding</keyword>
<dbReference type="SUPFAM" id="SSF140931">
    <property type="entry name" value="Fic-like"/>
    <property type="match status" value="1"/>
</dbReference>
<gene>
    <name evidence="9" type="ORF">M4Z11_04310</name>
</gene>
<dbReference type="Proteomes" id="UP001523003">
    <property type="component" value="Unassembled WGS sequence"/>
</dbReference>
<comment type="catalytic activity">
    <reaction evidence="7">
        <text>L-tyrosyl-[protein] + ATP = O-(5'-adenylyl)-L-tyrosyl-[protein] + diphosphate</text>
        <dbReference type="Rhea" id="RHEA:54288"/>
        <dbReference type="Rhea" id="RHEA-COMP:10136"/>
        <dbReference type="Rhea" id="RHEA-COMP:13846"/>
        <dbReference type="ChEBI" id="CHEBI:30616"/>
        <dbReference type="ChEBI" id="CHEBI:33019"/>
        <dbReference type="ChEBI" id="CHEBI:46858"/>
        <dbReference type="ChEBI" id="CHEBI:83624"/>
        <dbReference type="EC" id="2.7.7.108"/>
    </reaction>
</comment>
<evidence type="ECO:0000259" key="8">
    <source>
        <dbReference type="PROSITE" id="PS51459"/>
    </source>
</evidence>
<reference evidence="9 10" key="1">
    <citation type="submission" date="2022-05" db="EMBL/GenBank/DDBJ databases">
        <title>Description of the Bartonella bilalgolemii sp. nov. Isolated from Apodemus uralensis (Pallas 1811).</title>
        <authorList>
            <person name="Zgheib R."/>
            <person name="Celebi B."/>
        </authorList>
    </citation>
    <scope>NUCLEOTIDE SEQUENCE [LARGE SCALE GENOMIC DNA]</scope>
    <source>
        <strain evidence="9 10">G70</strain>
    </source>
</reference>
<dbReference type="Pfam" id="PF18543">
    <property type="entry name" value="ID"/>
    <property type="match status" value="1"/>
</dbReference>
<evidence type="ECO:0000256" key="1">
    <source>
        <dbReference type="ARBA" id="ARBA00022679"/>
    </source>
</evidence>
<dbReference type="Gene3D" id="2.40.50.140">
    <property type="entry name" value="Nucleic acid-binding proteins"/>
    <property type="match status" value="1"/>
</dbReference>
<dbReference type="InterPro" id="IPR012340">
    <property type="entry name" value="NA-bd_OB-fold"/>
</dbReference>
<dbReference type="InterPro" id="IPR003812">
    <property type="entry name" value="Fido"/>
</dbReference>
<dbReference type="PROSITE" id="PS51459">
    <property type="entry name" value="FIDO"/>
    <property type="match status" value="1"/>
</dbReference>
<dbReference type="EMBL" id="JAMCOF010000006">
    <property type="protein sequence ID" value="MCL6229827.1"/>
    <property type="molecule type" value="Genomic_DNA"/>
</dbReference>
<sequence>MISIIYQSLLKLKKYIQKKSTRNFTSSLLKEEQKSNEMVDIDNVSGAVSTHIDMFRKAPEELLRVIDITINMYMVHGLDISPEKLATVRKDAANDFLRRYSASKSNDFTLRNFFSRDLFLRDLSSIDSSLKKSKIPMDDVLLNSYAYLNGYTYSDGLTLKNKYELRGIDFQERCARDIIQASFNLKEEPLPEKFDSSYLKYLHKRLFENTFEWAGCTRELPFTFSDGTVEMNSTLKIPDLKCSISSDKVKSGLEEIDRILAEKNSLKGLSREEFVREASTIFSHFYNIYPFRSGNGCVQRIFFEKMAEAAGHRLDFSVITNQRWKYVRHAALSFDKNDVITIRNLFEDISNPEKVNILKEFIQHKNDIKDVEIGNKLIAVAKEGSTYMGLYKGCSRDSIMLLVNDQYVLCKKDYLAPETVKTLQLGDRITFTVPTSKKNVENVLIPDERVASLTEEEIISKIAENGSVQRAMQRIRSLSKCVYGSSEMLDKDINLIHVDSGLGEQHIEQHVSLFKYKFAGMTILGVDSPARKRARINYCKLEQALDDYINTVIFTRERILQRHQEKHERCQRKIKMPSQVRNILFLSEEDQIKALNANPSLHEEIKDLTNQVRERLTPWEYQALDKEQYDKLADSIGISVSRAREVTAIIKQAHKVCQLTRNRAHDSKTMSIVY</sequence>
<evidence type="ECO:0000256" key="5">
    <source>
        <dbReference type="ARBA" id="ARBA00034531"/>
    </source>
</evidence>
<dbReference type="Pfam" id="PF02661">
    <property type="entry name" value="Fic"/>
    <property type="match status" value="1"/>
</dbReference>
<dbReference type="InterPro" id="IPR040548">
    <property type="entry name" value="BepA_ID"/>
</dbReference>
<proteinExistence type="predicted"/>
<organism evidence="9 10">
    <name type="scientific">Bartonella bilalgolemii</name>
    <dbReference type="NCBI Taxonomy" id="2942911"/>
    <lineage>
        <taxon>Bacteria</taxon>
        <taxon>Pseudomonadati</taxon>
        <taxon>Pseudomonadota</taxon>
        <taxon>Alphaproteobacteria</taxon>
        <taxon>Hyphomicrobiales</taxon>
        <taxon>Bartonellaceae</taxon>
        <taxon>Bartonella</taxon>
    </lineage>
</organism>
<keyword evidence="1" id="KW-0808">Transferase</keyword>
<dbReference type="NCBIfam" id="NF033856">
    <property type="entry name" value="T4SS_effec_BID"/>
    <property type="match status" value="1"/>
</dbReference>
<dbReference type="Gene3D" id="1.10.3290.10">
    <property type="entry name" value="Fido-like domain"/>
    <property type="match status" value="1"/>
</dbReference>
<comment type="caution">
    <text evidence="9">The sequence shown here is derived from an EMBL/GenBank/DDBJ whole genome shotgun (WGS) entry which is preliminary data.</text>
</comment>
<evidence type="ECO:0000256" key="6">
    <source>
        <dbReference type="ARBA" id="ARBA00047939"/>
    </source>
</evidence>
<keyword evidence="3" id="KW-0547">Nucleotide-binding</keyword>
<comment type="catalytic activity">
    <reaction evidence="6">
        <text>L-threonyl-[protein] + ATP = 3-O-(5'-adenylyl)-L-threonyl-[protein] + diphosphate</text>
        <dbReference type="Rhea" id="RHEA:54292"/>
        <dbReference type="Rhea" id="RHEA-COMP:11060"/>
        <dbReference type="Rhea" id="RHEA-COMP:13847"/>
        <dbReference type="ChEBI" id="CHEBI:30013"/>
        <dbReference type="ChEBI" id="CHEBI:30616"/>
        <dbReference type="ChEBI" id="CHEBI:33019"/>
        <dbReference type="ChEBI" id="CHEBI:138113"/>
        <dbReference type="EC" id="2.7.7.108"/>
    </reaction>
</comment>
<evidence type="ECO:0000256" key="2">
    <source>
        <dbReference type="ARBA" id="ARBA00022695"/>
    </source>
</evidence>
<keyword evidence="10" id="KW-1185">Reference proteome</keyword>
<protein>
    <recommendedName>
        <fullName evidence="5">protein adenylyltransferase</fullName>
        <ecNumber evidence="5">2.7.7.108</ecNumber>
    </recommendedName>
</protein>
<accession>A0ABT0P9J6</accession>
<dbReference type="RefSeq" id="WP_249676723.1">
    <property type="nucleotide sequence ID" value="NZ_JAMCOF010000006.1"/>
</dbReference>